<feature type="transmembrane region" description="Helical" evidence="1">
    <location>
        <begin position="94"/>
        <end position="118"/>
    </location>
</feature>
<protein>
    <submittedName>
        <fullName evidence="2">Arsenical-resistance protein ACR3</fullName>
    </submittedName>
</protein>
<reference evidence="3" key="1">
    <citation type="submission" date="2015-08" db="EMBL/GenBank/DDBJ databases">
        <title>Complete genome sequence of Rothia mucilaginosa strain NUM-Rm6536.</title>
        <authorList>
            <person name="Nambu T."/>
        </authorList>
    </citation>
    <scope>NUCLEOTIDE SEQUENCE [LARGE SCALE GENOMIC DNA]</scope>
    <source>
        <strain evidence="3">NUM-Rm6536</strain>
    </source>
</reference>
<dbReference type="Gene3D" id="1.20.1530.20">
    <property type="match status" value="1"/>
</dbReference>
<feature type="transmembrane region" description="Helical" evidence="1">
    <location>
        <begin position="311"/>
        <end position="328"/>
    </location>
</feature>
<organism evidence="2">
    <name type="scientific">Rothia mucilaginosa</name>
    <dbReference type="NCBI Taxonomy" id="43675"/>
    <lineage>
        <taxon>Bacteria</taxon>
        <taxon>Bacillati</taxon>
        <taxon>Actinomycetota</taxon>
        <taxon>Actinomycetes</taxon>
        <taxon>Micrococcales</taxon>
        <taxon>Micrococcaceae</taxon>
        <taxon>Rothia</taxon>
    </lineage>
</organism>
<keyword evidence="1" id="KW-0472">Membrane</keyword>
<proteinExistence type="predicted"/>
<feature type="transmembrane region" description="Helical" evidence="1">
    <location>
        <begin position="9"/>
        <end position="29"/>
    </location>
</feature>
<dbReference type="PATRIC" id="fig|43675.28.peg.740"/>
<feature type="transmembrane region" description="Helical" evidence="1">
    <location>
        <begin position="208"/>
        <end position="229"/>
    </location>
</feature>
<feature type="transmembrane region" description="Helical" evidence="1">
    <location>
        <begin position="235"/>
        <end position="256"/>
    </location>
</feature>
<sequence>MSFMERHQVALYLGSMIVGVACAGLNGWSYASEQLVPYALGALLWTNFALMPLTGMSVGQHKRLACTVVLAATFGTPILVAPLVSLFIPEGGPVALAAVIVLLAPCVDYVVVFTCIAGGEYRGLLAATPYLLGAQFIFIPIWTSVYAYIGILDTRVVGEIFPLPAESYLSLTPLILPLVAAYLAQRWSARSPQRRQAYERVRSMSDTAMIPLMCLLLALMCSAYTPAVLNEMQLIPRLAGLYLTYAILAGVAAWFLSRAMSRPERISLTFSAVTRNALIIYPVVALCAQRLAYNGNPEAKLMSATVLTQTLTELLIMVAMTAIFRTAFQARKIP</sequence>
<dbReference type="InterPro" id="IPR038770">
    <property type="entry name" value="Na+/solute_symporter_sf"/>
</dbReference>
<accession>A0A0K2RYS3</accession>
<evidence type="ECO:0000313" key="3">
    <source>
        <dbReference type="Proteomes" id="UP000066203"/>
    </source>
</evidence>
<dbReference type="EMBL" id="AP014938">
    <property type="protein sequence ID" value="BAS19969.1"/>
    <property type="molecule type" value="Genomic_DNA"/>
</dbReference>
<feature type="transmembrane region" description="Helical" evidence="1">
    <location>
        <begin position="65"/>
        <end position="88"/>
    </location>
</feature>
<name>A0A0K2RYS3_9MICC</name>
<gene>
    <name evidence="2" type="ORF">RM6536_0722</name>
</gene>
<dbReference type="PROSITE" id="PS51257">
    <property type="entry name" value="PROKAR_LIPOPROTEIN"/>
    <property type="match status" value="1"/>
</dbReference>
<feature type="transmembrane region" description="Helical" evidence="1">
    <location>
        <begin position="130"/>
        <end position="149"/>
    </location>
</feature>
<feature type="transmembrane region" description="Helical" evidence="1">
    <location>
        <begin position="35"/>
        <end position="53"/>
    </location>
</feature>
<evidence type="ECO:0000256" key="1">
    <source>
        <dbReference type="SAM" id="Phobius"/>
    </source>
</evidence>
<keyword evidence="1" id="KW-0812">Transmembrane</keyword>
<feature type="transmembrane region" description="Helical" evidence="1">
    <location>
        <begin position="169"/>
        <end position="187"/>
    </location>
</feature>
<dbReference type="AlphaFoldDB" id="A0A0K2RYS3"/>
<evidence type="ECO:0000313" key="2">
    <source>
        <dbReference type="EMBL" id="BAS19969.1"/>
    </source>
</evidence>
<keyword evidence="1" id="KW-1133">Transmembrane helix</keyword>
<dbReference type="Proteomes" id="UP000066203">
    <property type="component" value="Chromosome"/>
</dbReference>
<feature type="transmembrane region" description="Helical" evidence="1">
    <location>
        <begin position="268"/>
        <end position="291"/>
    </location>
</feature>